<comment type="caution">
    <text evidence="1">The sequence shown here is derived from an EMBL/GenBank/DDBJ whole genome shotgun (WGS) entry which is preliminary data.</text>
</comment>
<accession>A0ABN7NUL9</accession>
<dbReference type="Proteomes" id="UP001153148">
    <property type="component" value="Unassembled WGS sequence"/>
</dbReference>
<reference evidence="1" key="1">
    <citation type="submission" date="2021-03" db="EMBL/GenBank/DDBJ databases">
        <authorList>
            <person name="Tran Van P."/>
        </authorList>
    </citation>
    <scope>NUCLEOTIDE SEQUENCE</scope>
</reference>
<evidence type="ECO:0000313" key="1">
    <source>
        <dbReference type="EMBL" id="CAG2057198.1"/>
    </source>
</evidence>
<evidence type="ECO:0000313" key="2">
    <source>
        <dbReference type="Proteomes" id="UP001153148"/>
    </source>
</evidence>
<proteinExistence type="predicted"/>
<dbReference type="EMBL" id="CAJPIN010005015">
    <property type="protein sequence ID" value="CAG2057198.1"/>
    <property type="molecule type" value="Genomic_DNA"/>
</dbReference>
<sequence>MIPILVASLSPWTRLQMMGRLEFDPGRIFTPSTGAHTNGTNTLGRDRKWCEGRLKPCLLQQVEAAYKLGV</sequence>
<organism evidence="1 2">
    <name type="scientific">Timema podura</name>
    <name type="common">Walking stick</name>
    <dbReference type="NCBI Taxonomy" id="61482"/>
    <lineage>
        <taxon>Eukaryota</taxon>
        <taxon>Metazoa</taxon>
        <taxon>Ecdysozoa</taxon>
        <taxon>Arthropoda</taxon>
        <taxon>Hexapoda</taxon>
        <taxon>Insecta</taxon>
        <taxon>Pterygota</taxon>
        <taxon>Neoptera</taxon>
        <taxon>Polyneoptera</taxon>
        <taxon>Phasmatodea</taxon>
        <taxon>Timematodea</taxon>
        <taxon>Timematoidea</taxon>
        <taxon>Timematidae</taxon>
        <taxon>Timema</taxon>
    </lineage>
</organism>
<name>A0ABN7NUL9_TIMPD</name>
<protein>
    <submittedName>
        <fullName evidence="1">Uncharacterized protein</fullName>
    </submittedName>
</protein>
<gene>
    <name evidence="1" type="ORF">TPAB3V08_LOCUS4177</name>
</gene>
<keyword evidence="2" id="KW-1185">Reference proteome</keyword>